<reference evidence="4" key="1">
    <citation type="journal article" date="2020" name="BMC Genomics">
        <title>Correction to: Identification and distribution of gene clusters required for synthesis of sphingolipid metabolism inhibitors in diverse species of the filamentous fungus Fusarium.</title>
        <authorList>
            <person name="Kim H.S."/>
            <person name="Lohmar J.M."/>
            <person name="Busman M."/>
            <person name="Brown D.W."/>
            <person name="Naumann T.A."/>
            <person name="Divon H.H."/>
            <person name="Lysoe E."/>
            <person name="Uhlig S."/>
            <person name="Proctor R.H."/>
        </authorList>
    </citation>
    <scope>NUCLEOTIDE SEQUENCE</scope>
    <source>
        <strain evidence="4">NRRL 45417</strain>
    </source>
</reference>
<dbReference type="Gene3D" id="3.40.50.300">
    <property type="entry name" value="P-loop containing nucleotide triphosphate hydrolases"/>
    <property type="match status" value="1"/>
</dbReference>
<dbReference type="Pfam" id="PF24883">
    <property type="entry name" value="NPHP3_N"/>
    <property type="match status" value="1"/>
</dbReference>
<proteinExistence type="predicted"/>
<dbReference type="OrthoDB" id="4772757at2759"/>
<keyword evidence="1" id="KW-0677">Repeat</keyword>
<evidence type="ECO:0000256" key="1">
    <source>
        <dbReference type="ARBA" id="ARBA00022737"/>
    </source>
</evidence>
<keyword evidence="5" id="KW-1185">Reference proteome</keyword>
<protein>
    <recommendedName>
        <fullName evidence="3">Nephrocystin 3-like N-terminal domain-containing protein</fullName>
    </recommendedName>
</protein>
<reference evidence="4" key="2">
    <citation type="submission" date="2020-05" db="EMBL/GenBank/DDBJ databases">
        <authorList>
            <person name="Kim H.-S."/>
            <person name="Proctor R.H."/>
            <person name="Brown D.W."/>
        </authorList>
    </citation>
    <scope>NUCLEOTIDE SEQUENCE</scope>
    <source>
        <strain evidence="4">NRRL 45417</strain>
    </source>
</reference>
<sequence>MTSAPGTSQNSCGLSEAVIAFSSALKEHQLYFSPTDFSQLQESVKHIAAVANGKIQHSKVFNLLAKLHDALDPYFKVVGIFVSAKPEVAAFVWGAIRLILQLTLLLEQLAVSFSQYGEVHKHCATIDRLKHSRIPGILEAIYKDVFEIFQSCTQLFVKRDGRPKKTIIITGHFLWKSFNNRFQDQLSSLSDHRKEFMDELVVSQMCHSMSDSVRNYAFGDMVTQFIELSTEEIESARKERDLAQKEREIRAMDTRQLNEGTSRLELSLRKIQEALRNLEIDRMNSAGRNIGEWLAPPRFTDAFDQARRARQSCTASWIFQEDKYQSWLGAEMSTFQPANMFGPNVLWIHGNPGSGKTVLAASIVENLQSQLRSRPTEICYYFFDHRSPAETYADSAYRSLLSQLLSFSQHDEILLDKFSFAVHNSWNTRGQLEAGKTALMDLLSLSLSRDSILVLDGIDECEDKDDFVAFLLDVWKGNMPHIIFLSRVNVTSLKRYVPKTYQLQMSKNRVSEDIRVFSTLKLESLFGNRILSSGNLSRKSDMVERMVHGSNGMFLWARLMINFLESPYLDELEKMSVFEQINTPEGLEVMYSRIVRLILASGQKASRLASNILLRLIHAPVPISSRHIWQSLFVDGLRSTPEDLEHLQEFEDSIIMACGGLIERTTIHDPQPVFQDEPSLRLIHLSVSETLTSFHSIPSLIGWGEADLPLLADQATGSLDCATTCLKQLLYHTPRQPLSGGLAISWLLHLQDFIRAASATISLFQGTWSFAFQQALHNFWSQFNTFLNTPATISVWLEAFYTYPYQDSLAHPLLSPLDGLAIWAKQAISLGFRVPFDSKFATCIELFRNEVHNAVSIWGMTLHAMPCTVWDEMTGFMDNNRFFWSSHSTRLTYQQPTAPLQPIRTQEPAALMSRTSGSGELKATLCIWGNALYHDSNLKARVSHSQRSLDLFDLCSGWIATYEVWKIQPDTTRLARGEVSIRPEELRNPMKNYMNVSGASIAGLPMAINSQLNTFVILGTLYSLNPTQHKSEPVYKSFFLPIQMSGTENYQWTPLVGRFPWPDTHSVTFSDGNQHFALLESNATDQQSLTICQYAHSQHLDMKILNVMTISPGIRRIEKVIFHPTHHLIAFCGFSSMTTTGWQNAAFLWAYTRDVPKIFPLAHGYPSEAVGFSSCGLFFVSRPRYSTQSPQVLQIPPELLEHTRPALSETTLRSSTVVAEPENNKVAFYALHQSAATEVWKVDDDRRVSSFGVQASETGICVTAQSHQGTQVSNLVTLPMWQGASETAQRVLLPQFEGDSLKISVDVDTQNLSPGSTYQLAKAGGNIKPSVIYRDPRFVALSNMENSVRKELAWPSAQENDTTGREF</sequence>
<evidence type="ECO:0000313" key="4">
    <source>
        <dbReference type="EMBL" id="KAF4955986.1"/>
    </source>
</evidence>
<organism evidence="4 5">
    <name type="scientific">Fusarium gaditjirri</name>
    <dbReference type="NCBI Taxonomy" id="282569"/>
    <lineage>
        <taxon>Eukaryota</taxon>
        <taxon>Fungi</taxon>
        <taxon>Dikarya</taxon>
        <taxon>Ascomycota</taxon>
        <taxon>Pezizomycotina</taxon>
        <taxon>Sordariomycetes</taxon>
        <taxon>Hypocreomycetidae</taxon>
        <taxon>Hypocreales</taxon>
        <taxon>Nectriaceae</taxon>
        <taxon>Fusarium</taxon>
        <taxon>Fusarium nisikadoi species complex</taxon>
    </lineage>
</organism>
<keyword evidence="2" id="KW-0175">Coiled coil</keyword>
<dbReference type="PANTHER" id="PTHR10039">
    <property type="entry name" value="AMELOGENIN"/>
    <property type="match status" value="1"/>
</dbReference>
<accession>A0A8H4TDM1</accession>
<evidence type="ECO:0000256" key="2">
    <source>
        <dbReference type="SAM" id="Coils"/>
    </source>
</evidence>
<dbReference type="InterPro" id="IPR027417">
    <property type="entry name" value="P-loop_NTPase"/>
</dbReference>
<comment type="caution">
    <text evidence="4">The sequence shown here is derived from an EMBL/GenBank/DDBJ whole genome shotgun (WGS) entry which is preliminary data.</text>
</comment>
<gene>
    <name evidence="4" type="ORF">FGADI_4159</name>
</gene>
<dbReference type="PANTHER" id="PTHR10039:SF14">
    <property type="entry name" value="NACHT DOMAIN-CONTAINING PROTEIN"/>
    <property type="match status" value="1"/>
</dbReference>
<dbReference type="SUPFAM" id="SSF52540">
    <property type="entry name" value="P-loop containing nucleoside triphosphate hydrolases"/>
    <property type="match status" value="1"/>
</dbReference>
<dbReference type="EMBL" id="JABFAI010000091">
    <property type="protein sequence ID" value="KAF4955986.1"/>
    <property type="molecule type" value="Genomic_DNA"/>
</dbReference>
<feature type="domain" description="Nephrocystin 3-like N-terminal" evidence="3">
    <location>
        <begin position="314"/>
        <end position="487"/>
    </location>
</feature>
<dbReference type="Proteomes" id="UP000604273">
    <property type="component" value="Unassembled WGS sequence"/>
</dbReference>
<name>A0A8H4TDM1_9HYPO</name>
<evidence type="ECO:0000313" key="5">
    <source>
        <dbReference type="Proteomes" id="UP000604273"/>
    </source>
</evidence>
<evidence type="ECO:0000259" key="3">
    <source>
        <dbReference type="Pfam" id="PF24883"/>
    </source>
</evidence>
<dbReference type="InterPro" id="IPR056884">
    <property type="entry name" value="NPHP3-like_N"/>
</dbReference>
<feature type="coiled-coil region" evidence="2">
    <location>
        <begin position="226"/>
        <end position="281"/>
    </location>
</feature>